<dbReference type="Proteomes" id="UP001216150">
    <property type="component" value="Unassembled WGS sequence"/>
</dbReference>
<keyword evidence="2" id="KW-1185">Reference proteome</keyword>
<evidence type="ECO:0000313" key="2">
    <source>
        <dbReference type="Proteomes" id="UP001216150"/>
    </source>
</evidence>
<dbReference type="AlphaFoldDB" id="A0AAD6GNQ8"/>
<dbReference type="InterPro" id="IPR027796">
    <property type="entry name" value="OTT_1508_deam-like"/>
</dbReference>
<gene>
    <name evidence="1" type="ORF">N7450_011530</name>
</gene>
<reference evidence="1 2" key="1">
    <citation type="journal article" date="2023" name="IMA Fungus">
        <title>Comparative genomic study of the Penicillium genus elucidates a diverse pangenome and 15 lateral gene transfer events.</title>
        <authorList>
            <person name="Petersen C."/>
            <person name="Sorensen T."/>
            <person name="Nielsen M.R."/>
            <person name="Sondergaard T.E."/>
            <person name="Sorensen J.L."/>
            <person name="Fitzpatrick D.A."/>
            <person name="Frisvad J.C."/>
            <person name="Nielsen K.L."/>
        </authorList>
    </citation>
    <scope>NUCLEOTIDE SEQUENCE [LARGE SCALE GENOMIC DNA]</scope>
    <source>
        <strain evidence="1 2">IBT 29057</strain>
    </source>
</reference>
<accession>A0AAD6GNQ8</accession>
<dbReference type="EMBL" id="JAQJAC010000010">
    <property type="protein sequence ID" value="KAJ5569044.1"/>
    <property type="molecule type" value="Genomic_DNA"/>
</dbReference>
<protein>
    <submittedName>
        <fullName evidence="1">Uncharacterized protein</fullName>
    </submittedName>
</protein>
<evidence type="ECO:0000313" key="1">
    <source>
        <dbReference type="EMBL" id="KAJ5569044.1"/>
    </source>
</evidence>
<organism evidence="1 2">
    <name type="scientific">Penicillium hetheringtonii</name>
    <dbReference type="NCBI Taxonomy" id="911720"/>
    <lineage>
        <taxon>Eukaryota</taxon>
        <taxon>Fungi</taxon>
        <taxon>Dikarya</taxon>
        <taxon>Ascomycota</taxon>
        <taxon>Pezizomycotina</taxon>
        <taxon>Eurotiomycetes</taxon>
        <taxon>Eurotiomycetidae</taxon>
        <taxon>Eurotiales</taxon>
        <taxon>Aspergillaceae</taxon>
        <taxon>Penicillium</taxon>
    </lineage>
</organism>
<name>A0AAD6GNQ8_9EURO</name>
<proteinExistence type="predicted"/>
<dbReference type="Pfam" id="PF14441">
    <property type="entry name" value="OTT_1508_deam"/>
    <property type="match status" value="1"/>
</dbReference>
<comment type="caution">
    <text evidence="1">The sequence shown here is derived from an EMBL/GenBank/DDBJ whole genome shotgun (WGS) entry which is preliminary data.</text>
</comment>
<sequence length="438" mass="49189">MEGIRQINPQKLQQLELEESLLLFMVESKKVIQSVNKWSNHGASSLLDDIVEKVYRLSNIDGLQQLLHLIPSGPTKMVKEAAFAPTLLNTIRKVSRYKEAARIIYRSYCPHHRGPSGITSPRGFRATPALGMLNKPLSCFFSPRENQWQTFSESIRGKVAENLGEQFSQQTTRILQEAKIHAEIQIIAYCDIASPPLYPRVIASSKDACFLCHEFIQCHNKIHTSRTHGRLYPGWRLPNLPCLKMVEHKFNEILLDLARYTLRNRAKGQIDIHPHPNESTLLPMLASASTMSVVSDQANIKEKTILPHVVSSGPKSLETAASTKYQLVEIEEAVGSIITSTDPFAGVIGPRTSSPFFLAGSMRTQLQMEEGLDPEYTTKAFAYSIARLNVSQCGELSTQALMVDIMKLEGEVTFELPPDGRFCLIAHDVRVNIMYQER</sequence>